<sequence>MENKLDRREFLKQATRAALGSAGVLMLDGCRKQRDLDLLVRGALVVDGSGRPPYQADVGIRGKYIVSIGKLRNGPARRVIEAGGLCLSPGFIDVHTHTDVELLVCPTADSLVRQGITTAIGGNCGSSRFPLTPEMLETENRYLKEELGIEADWTDLAGFFRRLLRKGIGINYATLVGQGTVRAAVVGYDNRQASAADLSRMKELVKQALDQGALGMSTGLEYAPGSFASTGELVELARVLRKFDGIYATHMRDEEDGVLEAVEEAITIAREAGVSLEISHLKVGYPRNWDKLDELLGKIDGAAARGVRIAADVYPYTAFATGLSIFFPLWVREGKKEDFLGRLRNPELQSRLREAVSEAEKNVGTWDKVLISSVRTDKNRWLEGLNLEQASRLRGQDIFTFIRDLLLDEEGQVSMVCFAMSEDNLKKILKHPLTCLCTDGELASTSGVLFRGKPHPRYYGSFPRALAEYVRKEKLLPLEEMVRKMTSAPAEKFGLRRRGRIKEGYAADLVLFDFEKISDRATWSEPHQYPEGIHYVVVNGRVVVEEEQFTGELPGEILGRQ</sequence>
<dbReference type="InterPro" id="IPR032466">
    <property type="entry name" value="Metal_Hydrolase"/>
</dbReference>
<dbReference type="Proteomes" id="UP000257323">
    <property type="component" value="Unassembled WGS sequence"/>
</dbReference>
<reference evidence="2 3" key="1">
    <citation type="submission" date="2018-08" db="EMBL/GenBank/DDBJ databases">
        <title>Genome analysis of the thermophilic bacterium of the candidate phylum Aminicenantes from deep subsurface aquifer revealed its physiology and ecological role.</title>
        <authorList>
            <person name="Kadnikov V.V."/>
            <person name="Mardanov A.V."/>
            <person name="Beletsky A.V."/>
            <person name="Karnachuk O.V."/>
            <person name="Ravin N.V."/>
        </authorList>
    </citation>
    <scope>NUCLEOTIDE SEQUENCE [LARGE SCALE GENOMIC DNA]</scope>
    <source>
        <strain evidence="2">BY38</strain>
    </source>
</reference>
<organism evidence="2 3">
    <name type="scientific">Candidatus Saccharicenans subterraneus</name>
    <dbReference type="NCBI Taxonomy" id="2508984"/>
    <lineage>
        <taxon>Bacteria</taxon>
        <taxon>Candidatus Aminicenantota</taxon>
        <taxon>Candidatus Aminicenantia</taxon>
        <taxon>Candidatus Aminicenantales</taxon>
        <taxon>Candidatus Saccharicenantaceae</taxon>
        <taxon>Candidatus Saccharicenans</taxon>
    </lineage>
</organism>
<dbReference type="PANTHER" id="PTHR11647:SF1">
    <property type="entry name" value="COLLAPSIN RESPONSE MEDIATOR PROTEIN"/>
    <property type="match status" value="1"/>
</dbReference>
<dbReference type="AlphaFoldDB" id="A0A3E2BJF8"/>
<dbReference type="GO" id="GO:0016811">
    <property type="term" value="F:hydrolase activity, acting on carbon-nitrogen (but not peptide) bonds, in linear amides"/>
    <property type="evidence" value="ECO:0007669"/>
    <property type="project" value="InterPro"/>
</dbReference>
<dbReference type="SUPFAM" id="SSF51556">
    <property type="entry name" value="Metallo-dependent hydrolases"/>
    <property type="match status" value="1"/>
</dbReference>
<comment type="caution">
    <text evidence="2">The sequence shown here is derived from an EMBL/GenBank/DDBJ whole genome shotgun (WGS) entry which is preliminary data.</text>
</comment>
<dbReference type="InterPro" id="IPR011059">
    <property type="entry name" value="Metal-dep_hydrolase_composite"/>
</dbReference>
<feature type="domain" description="Amidohydrolase 3" evidence="1">
    <location>
        <begin position="419"/>
        <end position="544"/>
    </location>
</feature>
<gene>
    <name evidence="2" type="ORF">OP8BY_1487</name>
</gene>
<dbReference type="CDD" id="cd01297">
    <property type="entry name" value="D-aminoacylase"/>
    <property type="match status" value="1"/>
</dbReference>
<dbReference type="Gene3D" id="2.30.40.10">
    <property type="entry name" value="Urease, subunit C, domain 1"/>
    <property type="match status" value="1"/>
</dbReference>
<dbReference type="SUPFAM" id="SSF51338">
    <property type="entry name" value="Composite domain of metallo-dependent hydrolases"/>
    <property type="match status" value="1"/>
</dbReference>
<dbReference type="InterPro" id="IPR023100">
    <property type="entry name" value="D-aminoacylase_insert_dom_sf"/>
</dbReference>
<proteinExistence type="predicted"/>
<dbReference type="InterPro" id="IPR050378">
    <property type="entry name" value="Metallo-dep_Hydrolases_sf"/>
</dbReference>
<dbReference type="PANTHER" id="PTHR11647">
    <property type="entry name" value="HYDRANTOINASE/DIHYDROPYRIMIDINASE FAMILY MEMBER"/>
    <property type="match status" value="1"/>
</dbReference>
<dbReference type="InterPro" id="IPR013108">
    <property type="entry name" value="Amidohydro_3"/>
</dbReference>
<evidence type="ECO:0000259" key="1">
    <source>
        <dbReference type="Pfam" id="PF07969"/>
    </source>
</evidence>
<dbReference type="Gene3D" id="3.30.1490.130">
    <property type="entry name" value="D-aminoacylase. Domain 3"/>
    <property type="match status" value="1"/>
</dbReference>
<name>A0A3E2BJF8_9BACT</name>
<dbReference type="Gene3D" id="3.20.20.140">
    <property type="entry name" value="Metal-dependent hydrolases"/>
    <property type="match status" value="1"/>
</dbReference>
<protein>
    <submittedName>
        <fullName evidence="2">N-acyl-D-amino-acid deacylase</fullName>
    </submittedName>
</protein>
<dbReference type="Pfam" id="PF07969">
    <property type="entry name" value="Amidohydro_3"/>
    <property type="match status" value="1"/>
</dbReference>
<dbReference type="EMBL" id="QUAH01000017">
    <property type="protein sequence ID" value="RFT14889.1"/>
    <property type="molecule type" value="Genomic_DNA"/>
</dbReference>
<evidence type="ECO:0000313" key="2">
    <source>
        <dbReference type="EMBL" id="RFT14889.1"/>
    </source>
</evidence>
<accession>A0A3E2BJF8</accession>
<evidence type="ECO:0000313" key="3">
    <source>
        <dbReference type="Proteomes" id="UP000257323"/>
    </source>
</evidence>